<dbReference type="AlphaFoldDB" id="A0A323TLQ7"/>
<feature type="transmembrane region" description="Helical" evidence="1">
    <location>
        <begin position="9"/>
        <end position="26"/>
    </location>
</feature>
<keyword evidence="1" id="KW-0812">Transmembrane</keyword>
<evidence type="ECO:0000256" key="1">
    <source>
        <dbReference type="SAM" id="Phobius"/>
    </source>
</evidence>
<keyword evidence="3" id="KW-1185">Reference proteome</keyword>
<keyword evidence="1" id="KW-0472">Membrane</keyword>
<evidence type="ECO:0000313" key="3">
    <source>
        <dbReference type="Proteomes" id="UP000248214"/>
    </source>
</evidence>
<gene>
    <name evidence="2" type="ORF">CR194_05055</name>
</gene>
<protein>
    <submittedName>
        <fullName evidence="2">Uncharacterized protein</fullName>
    </submittedName>
</protein>
<proteinExistence type="predicted"/>
<evidence type="ECO:0000313" key="2">
    <source>
        <dbReference type="EMBL" id="PYZ94894.1"/>
    </source>
</evidence>
<feature type="transmembrane region" description="Helical" evidence="1">
    <location>
        <begin position="32"/>
        <end position="51"/>
    </location>
</feature>
<reference evidence="2 3" key="1">
    <citation type="submission" date="2017-10" db="EMBL/GenBank/DDBJ databases">
        <title>Bacillus sp. nov., a halophilic bacterium isolated from a Keqin Lake.</title>
        <authorList>
            <person name="Wang H."/>
        </authorList>
    </citation>
    <scope>NUCLEOTIDE SEQUENCE [LARGE SCALE GENOMIC DNA]</scope>
    <source>
        <strain evidence="2 3">KQ-12</strain>
    </source>
</reference>
<dbReference type="Proteomes" id="UP000248214">
    <property type="component" value="Unassembled WGS sequence"/>
</dbReference>
<sequence>MIYRAKPQYLILIHVPLVIFLISTTSSNVLLYFLYTFLLFITVSVFLNYEFRIENEKFFFKVLFFTIPIYNQTVSHKEIKYIKFKCFGWVKGAKVKVKGKLSLRLSRFQSNELFSDLNNFAKEYNILTVKTIDFKDL</sequence>
<accession>A0A323TLQ7</accession>
<comment type="caution">
    <text evidence="2">The sequence shown here is derived from an EMBL/GenBank/DDBJ whole genome shotgun (WGS) entry which is preliminary data.</text>
</comment>
<organism evidence="2 3">
    <name type="scientific">Salipaludibacillus keqinensis</name>
    <dbReference type="NCBI Taxonomy" id="2045207"/>
    <lineage>
        <taxon>Bacteria</taxon>
        <taxon>Bacillati</taxon>
        <taxon>Bacillota</taxon>
        <taxon>Bacilli</taxon>
        <taxon>Bacillales</taxon>
        <taxon>Bacillaceae</taxon>
    </lineage>
</organism>
<dbReference type="EMBL" id="PDOD01000001">
    <property type="protein sequence ID" value="PYZ94894.1"/>
    <property type="molecule type" value="Genomic_DNA"/>
</dbReference>
<name>A0A323TLQ7_9BACI</name>
<keyword evidence="1" id="KW-1133">Transmembrane helix</keyword>